<dbReference type="PANTHER" id="PTHR46903:SF1">
    <property type="entry name" value="CCHC-TYPE DOMAIN-CONTAINING PROTEIN"/>
    <property type="match status" value="1"/>
</dbReference>
<gene>
    <name evidence="1" type="ORF">TCAL_17319</name>
</gene>
<comment type="caution">
    <text evidence="1">The sequence shown here is derived from an EMBL/GenBank/DDBJ whole genome shotgun (WGS) entry which is preliminary data.</text>
</comment>
<dbReference type="PANTHER" id="PTHR46903">
    <property type="entry name" value="C2H2-TYPE DOMAIN-CONTAINING PROTEIN"/>
    <property type="match status" value="1"/>
</dbReference>
<dbReference type="InterPro" id="IPR005312">
    <property type="entry name" value="DUF1759"/>
</dbReference>
<dbReference type="AlphaFoldDB" id="A0A553NY94"/>
<evidence type="ECO:0000313" key="2">
    <source>
        <dbReference type="Proteomes" id="UP000318571"/>
    </source>
</evidence>
<accession>A0A553NY94</accession>
<dbReference type="Pfam" id="PF03564">
    <property type="entry name" value="DUF1759"/>
    <property type="match status" value="1"/>
</dbReference>
<organism evidence="1 2">
    <name type="scientific">Tigriopus californicus</name>
    <name type="common">Marine copepod</name>
    <dbReference type="NCBI Taxonomy" id="6832"/>
    <lineage>
        <taxon>Eukaryota</taxon>
        <taxon>Metazoa</taxon>
        <taxon>Ecdysozoa</taxon>
        <taxon>Arthropoda</taxon>
        <taxon>Crustacea</taxon>
        <taxon>Multicrustacea</taxon>
        <taxon>Hexanauplia</taxon>
        <taxon>Copepoda</taxon>
        <taxon>Harpacticoida</taxon>
        <taxon>Harpacticidae</taxon>
        <taxon>Tigriopus</taxon>
    </lineage>
</organism>
<reference evidence="1 2" key="1">
    <citation type="journal article" date="2018" name="Nat. Ecol. Evol.">
        <title>Genomic signatures of mitonuclear coevolution across populations of Tigriopus californicus.</title>
        <authorList>
            <person name="Barreto F.S."/>
            <person name="Watson E.T."/>
            <person name="Lima T.G."/>
            <person name="Willett C.S."/>
            <person name="Edmands S."/>
            <person name="Li W."/>
            <person name="Burton R.S."/>
        </authorList>
    </citation>
    <scope>NUCLEOTIDE SEQUENCE [LARGE SCALE GENOMIC DNA]</scope>
    <source>
        <strain evidence="1 2">San Diego</strain>
    </source>
</reference>
<evidence type="ECO:0000313" key="1">
    <source>
        <dbReference type="EMBL" id="TRY70406.1"/>
    </source>
</evidence>
<keyword evidence="2" id="KW-1185">Reference proteome</keyword>
<dbReference type="Proteomes" id="UP000318571">
    <property type="component" value="Chromosome 9"/>
</dbReference>
<name>A0A553NY94_TIGCA</name>
<sequence>MKNPSTEVPQGLNGARATLDLKMPKFNGNVVEFHEWANMFQELVHNSSKPVPEKMGMLKASLGESPRRLIYGFGDSESHYKAALKTFFKVFEGQELIVEAHTQEIENLPGGHLLIIQERVGPGDTLWGQIVHCVERKLDKETFNAWDQLSRDIPSEKN</sequence>
<protein>
    <submittedName>
        <fullName evidence="1">Uncharacterized protein</fullName>
    </submittedName>
</protein>
<proteinExistence type="predicted"/>
<dbReference type="EMBL" id="VCGU01000009">
    <property type="protein sequence ID" value="TRY70406.1"/>
    <property type="molecule type" value="Genomic_DNA"/>
</dbReference>